<evidence type="ECO:0000313" key="2">
    <source>
        <dbReference type="EMBL" id="BFG70579.1"/>
    </source>
</evidence>
<evidence type="ECO:0008006" key="3">
    <source>
        <dbReference type="Google" id="ProtNLM"/>
    </source>
</evidence>
<evidence type="ECO:0000256" key="1">
    <source>
        <dbReference type="SAM" id="SignalP"/>
    </source>
</evidence>
<name>A0AAT9GIU8_9BACT</name>
<proteinExistence type="predicted"/>
<organism evidence="2">
    <name type="scientific">Sediminibacterium sp. KACHI17</name>
    <dbReference type="NCBI Taxonomy" id="1751071"/>
    <lineage>
        <taxon>Bacteria</taxon>
        <taxon>Pseudomonadati</taxon>
        <taxon>Bacteroidota</taxon>
        <taxon>Chitinophagia</taxon>
        <taxon>Chitinophagales</taxon>
        <taxon>Chitinophagaceae</taxon>
        <taxon>Sediminibacterium</taxon>
    </lineage>
</organism>
<sequence length="359" mass="39708">MRSLIFILFFSLLAYTQAKSQGCVAIRGVGGLCTIDHKGTDTVPSKWTLNTNTRYFNSFRHFVGTEEQKQRIANNTQVINNNVTIDMSLIRILDQRWSLAFSIPLISNTRTSLYEHGGASRHMTSSFGLGDARVSAYYWLTNPSKGKKFALQAGLGIKLPTGDYRVMDHFYTNTGTRVLGPVDQSIQLGDGGTGFTTELNAFQTINRQLSLYGNFFYLINPREHNGVSTARGGTPSATALQYGSDVMSVPDQYMIRFGANYTINRFTLSAGYRHEAVPSSDLIGGSYGFRRPGYVNSIEPGITYSVKKLNLYAYVPVAVVRSRTQSYADKQRTKITGVYAQGDAAFADLAVNVGMSLRF</sequence>
<dbReference type="AlphaFoldDB" id="A0AAT9GIU8"/>
<dbReference type="EMBL" id="AP029612">
    <property type="protein sequence ID" value="BFG70579.1"/>
    <property type="molecule type" value="Genomic_DNA"/>
</dbReference>
<feature type="chain" id="PRO_5043344572" description="Transporter" evidence="1">
    <location>
        <begin position="21"/>
        <end position="359"/>
    </location>
</feature>
<dbReference type="RefSeq" id="WP_353548222.1">
    <property type="nucleotide sequence ID" value="NZ_AP029612.1"/>
</dbReference>
<keyword evidence="1" id="KW-0732">Signal</keyword>
<accession>A0AAT9GIU8</accession>
<reference evidence="2" key="1">
    <citation type="submission" date="2024-02" db="EMBL/GenBank/DDBJ databases">
        <title>Sediminibacterium planktonica sp. nov. and Sediminibacterium longus sp. nov., isolated from surface lake and river water.</title>
        <authorList>
            <person name="Watanabe K."/>
            <person name="Takemine S."/>
            <person name="Ishii Y."/>
            <person name="Ogata Y."/>
            <person name="Shindo C."/>
            <person name="Suda W."/>
        </authorList>
    </citation>
    <scope>NUCLEOTIDE SEQUENCE</scope>
    <source>
        <strain evidence="2">KACHI17</strain>
    </source>
</reference>
<gene>
    <name evidence="2" type="ORF">KACHI17_14600</name>
</gene>
<protein>
    <recommendedName>
        <fullName evidence="3">Transporter</fullName>
    </recommendedName>
</protein>
<feature type="signal peptide" evidence="1">
    <location>
        <begin position="1"/>
        <end position="20"/>
    </location>
</feature>